<dbReference type="EMBL" id="BRXW01000248">
    <property type="protein sequence ID" value="GMI16288.1"/>
    <property type="molecule type" value="Genomic_DNA"/>
</dbReference>
<comment type="caution">
    <text evidence="2">The sequence shown here is derived from an EMBL/GenBank/DDBJ whole genome shotgun (WGS) entry which is preliminary data.</text>
</comment>
<keyword evidence="3" id="KW-1185">Reference proteome</keyword>
<feature type="transmembrane region" description="Helical" evidence="1">
    <location>
        <begin position="78"/>
        <end position="96"/>
    </location>
</feature>
<dbReference type="Proteomes" id="UP001165122">
    <property type="component" value="Unassembled WGS sequence"/>
</dbReference>
<organism evidence="2 3">
    <name type="scientific">Triparma laevis f. longispina</name>
    <dbReference type="NCBI Taxonomy" id="1714387"/>
    <lineage>
        <taxon>Eukaryota</taxon>
        <taxon>Sar</taxon>
        <taxon>Stramenopiles</taxon>
        <taxon>Ochrophyta</taxon>
        <taxon>Bolidophyceae</taxon>
        <taxon>Parmales</taxon>
        <taxon>Triparmaceae</taxon>
        <taxon>Triparma</taxon>
    </lineage>
</organism>
<accession>A0A9W7FQ95</accession>
<evidence type="ECO:0000313" key="2">
    <source>
        <dbReference type="EMBL" id="GMI16288.1"/>
    </source>
</evidence>
<gene>
    <name evidence="2" type="ORF">TrLO_g11946</name>
</gene>
<protein>
    <submittedName>
        <fullName evidence="2">Uncharacterized protein</fullName>
    </submittedName>
</protein>
<dbReference type="AlphaFoldDB" id="A0A9W7FQ95"/>
<keyword evidence="1" id="KW-0812">Transmembrane</keyword>
<reference evidence="3" key="1">
    <citation type="journal article" date="2023" name="Commun. Biol.">
        <title>Genome analysis of Parmales, the sister group of diatoms, reveals the evolutionary specialization of diatoms from phago-mixotrophs to photoautotrophs.</title>
        <authorList>
            <person name="Ban H."/>
            <person name="Sato S."/>
            <person name="Yoshikawa S."/>
            <person name="Yamada K."/>
            <person name="Nakamura Y."/>
            <person name="Ichinomiya M."/>
            <person name="Sato N."/>
            <person name="Blanc-Mathieu R."/>
            <person name="Endo H."/>
            <person name="Kuwata A."/>
            <person name="Ogata H."/>
        </authorList>
    </citation>
    <scope>NUCLEOTIDE SEQUENCE [LARGE SCALE GENOMIC DNA]</scope>
    <source>
        <strain evidence="3">NIES 3700</strain>
    </source>
</reference>
<proteinExistence type="predicted"/>
<dbReference type="OrthoDB" id="190067at2759"/>
<evidence type="ECO:0000313" key="3">
    <source>
        <dbReference type="Proteomes" id="UP001165122"/>
    </source>
</evidence>
<evidence type="ECO:0000256" key="1">
    <source>
        <dbReference type="SAM" id="Phobius"/>
    </source>
</evidence>
<keyword evidence="1" id="KW-1133">Transmembrane helix</keyword>
<name>A0A9W7FQ95_9STRA</name>
<feature type="transmembrane region" description="Helical" evidence="1">
    <location>
        <begin position="108"/>
        <end position="126"/>
    </location>
</feature>
<keyword evidence="1" id="KW-0472">Membrane</keyword>
<sequence>MVSYSTAFKANAAVAALFCLPNLIVGNDEMVKVFSSGTATNSPMLNHILCIDWLKNMQWAGTCMLLASCTDKTTQKGAAIAFMGMMAGALGVIFFIPPSGTVEIPPPVIMYMGVTFPLYIMAIMGGDKDKKK</sequence>